<dbReference type="InterPro" id="IPR000671">
    <property type="entry name" value="Peptidase_A31"/>
</dbReference>
<dbReference type="AlphaFoldDB" id="A0A939E1I4"/>
<keyword evidence="4" id="KW-0378">Hydrolase</keyword>
<feature type="region of interest" description="Disordered" evidence="5">
    <location>
        <begin position="22"/>
        <end position="48"/>
    </location>
</feature>
<dbReference type="Pfam" id="PF01750">
    <property type="entry name" value="HycI"/>
    <property type="match status" value="1"/>
</dbReference>
<dbReference type="SUPFAM" id="SSF53163">
    <property type="entry name" value="HybD-like"/>
    <property type="match status" value="1"/>
</dbReference>
<dbReference type="EMBL" id="JAFLEQ010000008">
    <property type="protein sequence ID" value="MBN9643981.1"/>
    <property type="molecule type" value="Genomic_DNA"/>
</dbReference>
<dbReference type="NCBIfam" id="TIGR00072">
    <property type="entry name" value="hydrog_prot"/>
    <property type="match status" value="1"/>
</dbReference>
<keyword evidence="3" id="KW-0064">Aspartyl protease</keyword>
<evidence type="ECO:0000256" key="2">
    <source>
        <dbReference type="ARBA" id="ARBA00022670"/>
    </source>
</evidence>
<evidence type="ECO:0000256" key="1">
    <source>
        <dbReference type="ARBA" id="ARBA00006814"/>
    </source>
</evidence>
<dbReference type="Proteomes" id="UP000664332">
    <property type="component" value="Unassembled WGS sequence"/>
</dbReference>
<comment type="caution">
    <text evidence="6">The sequence shown here is derived from an EMBL/GenBank/DDBJ whole genome shotgun (WGS) entry which is preliminary data.</text>
</comment>
<proteinExistence type="inferred from homology"/>
<dbReference type="GO" id="GO:0004190">
    <property type="term" value="F:aspartic-type endopeptidase activity"/>
    <property type="evidence" value="ECO:0007669"/>
    <property type="project" value="UniProtKB-KW"/>
</dbReference>
<dbReference type="InterPro" id="IPR023430">
    <property type="entry name" value="Pept_HybD-like_dom_sf"/>
</dbReference>
<organism evidence="6 7">
    <name type="scientific">Corynebacterium mendelii</name>
    <dbReference type="NCBI Taxonomy" id="2765362"/>
    <lineage>
        <taxon>Bacteria</taxon>
        <taxon>Bacillati</taxon>
        <taxon>Actinomycetota</taxon>
        <taxon>Actinomycetes</taxon>
        <taxon>Mycobacteriales</taxon>
        <taxon>Corynebacteriaceae</taxon>
        <taxon>Corynebacterium</taxon>
    </lineage>
</organism>
<evidence type="ECO:0000313" key="6">
    <source>
        <dbReference type="EMBL" id="MBN9643981.1"/>
    </source>
</evidence>
<evidence type="ECO:0000256" key="4">
    <source>
        <dbReference type="ARBA" id="ARBA00022801"/>
    </source>
</evidence>
<protein>
    <submittedName>
        <fullName evidence="6">Hydrogenase maturation protease</fullName>
    </submittedName>
</protein>
<dbReference type="PANTHER" id="PTHR30302">
    <property type="entry name" value="HYDROGENASE 1 MATURATION PROTEASE"/>
    <property type="match status" value="1"/>
</dbReference>
<dbReference type="RefSeq" id="WP_207278749.1">
    <property type="nucleotide sequence ID" value="NZ_JAFLEQ010000008.1"/>
</dbReference>
<dbReference type="GO" id="GO:0008047">
    <property type="term" value="F:enzyme activator activity"/>
    <property type="evidence" value="ECO:0007669"/>
    <property type="project" value="InterPro"/>
</dbReference>
<evidence type="ECO:0000313" key="7">
    <source>
        <dbReference type="Proteomes" id="UP000664332"/>
    </source>
</evidence>
<comment type="similarity">
    <text evidence="1">Belongs to the peptidase A31 family.</text>
</comment>
<reference evidence="6" key="1">
    <citation type="submission" date="2021-03" db="EMBL/GenBank/DDBJ databases">
        <authorList>
            <person name="Sun Q."/>
        </authorList>
    </citation>
    <scope>NUCLEOTIDE SEQUENCE</scope>
    <source>
        <strain evidence="6">CCM 8862</strain>
    </source>
</reference>
<dbReference type="Gene3D" id="3.40.50.1450">
    <property type="entry name" value="HybD-like"/>
    <property type="match status" value="1"/>
</dbReference>
<evidence type="ECO:0000256" key="5">
    <source>
        <dbReference type="SAM" id="MobiDB-lite"/>
    </source>
</evidence>
<keyword evidence="7" id="KW-1185">Reference proteome</keyword>
<accession>A0A939E1I4</accession>
<keyword evidence="2 6" id="KW-0645">Protease</keyword>
<name>A0A939E1I4_9CORY</name>
<gene>
    <name evidence="6" type="ORF">JZY06_05020</name>
</gene>
<dbReference type="GO" id="GO:0016485">
    <property type="term" value="P:protein processing"/>
    <property type="evidence" value="ECO:0007669"/>
    <property type="project" value="TreeGrafter"/>
</dbReference>
<sequence length="178" mass="18059">MGDDGTGLAILARLKTKLAGGNPAGLDAADDENSWRPTAKRGPVDQVADPGTIAPEIINGVGFVNGGTSGLELLDTIRDAERLLVLDSVTGPGQPGDVVVLVGDQVPRLVKSKLSPHQVGLLDLLAAAQLTGHSPDTVAVVGIVAQSAELGVGLSPVVADALVPATEQAARLVADWTR</sequence>
<evidence type="ECO:0000256" key="3">
    <source>
        <dbReference type="ARBA" id="ARBA00022750"/>
    </source>
</evidence>
<dbReference type="PANTHER" id="PTHR30302:SF1">
    <property type="entry name" value="HYDROGENASE 2 MATURATION PROTEASE"/>
    <property type="match status" value="1"/>
</dbReference>